<dbReference type="InterPro" id="IPR000683">
    <property type="entry name" value="Gfo/Idh/MocA-like_OxRdtase_N"/>
</dbReference>
<name>A0ABW2SQJ8_9ACTO</name>
<dbReference type="PANTHER" id="PTHR43377">
    <property type="entry name" value="BILIVERDIN REDUCTASE A"/>
    <property type="match status" value="1"/>
</dbReference>
<protein>
    <submittedName>
        <fullName evidence="3">Gfo/Idh/MocA family protein</fullName>
    </submittedName>
</protein>
<dbReference type="PANTHER" id="PTHR43377:SF1">
    <property type="entry name" value="BILIVERDIN REDUCTASE A"/>
    <property type="match status" value="1"/>
</dbReference>
<evidence type="ECO:0000259" key="2">
    <source>
        <dbReference type="Pfam" id="PF22725"/>
    </source>
</evidence>
<dbReference type="InterPro" id="IPR051450">
    <property type="entry name" value="Gfo/Idh/MocA_Oxidoreductases"/>
</dbReference>
<reference evidence="4" key="1">
    <citation type="journal article" date="2019" name="Int. J. Syst. Evol. Microbiol.">
        <title>The Global Catalogue of Microorganisms (GCM) 10K type strain sequencing project: providing services to taxonomists for standard genome sequencing and annotation.</title>
        <authorList>
            <consortium name="The Broad Institute Genomics Platform"/>
            <consortium name="The Broad Institute Genome Sequencing Center for Infectious Disease"/>
            <person name="Wu L."/>
            <person name="Ma J."/>
        </authorList>
    </citation>
    <scope>NUCLEOTIDE SEQUENCE [LARGE SCALE GENOMIC DNA]</scope>
    <source>
        <strain evidence="4">CCUG 56698</strain>
    </source>
</reference>
<dbReference type="RefSeq" id="WP_380975516.1">
    <property type="nucleotide sequence ID" value="NZ_JBHTEF010000001.1"/>
</dbReference>
<dbReference type="InterPro" id="IPR036291">
    <property type="entry name" value="NAD(P)-bd_dom_sf"/>
</dbReference>
<dbReference type="Gene3D" id="3.40.50.720">
    <property type="entry name" value="NAD(P)-binding Rossmann-like Domain"/>
    <property type="match status" value="1"/>
</dbReference>
<evidence type="ECO:0000313" key="3">
    <source>
        <dbReference type="EMBL" id="MFC7581853.1"/>
    </source>
</evidence>
<dbReference type="EMBL" id="JBHTEF010000001">
    <property type="protein sequence ID" value="MFC7581853.1"/>
    <property type="molecule type" value="Genomic_DNA"/>
</dbReference>
<evidence type="ECO:0000313" key="4">
    <source>
        <dbReference type="Proteomes" id="UP001596527"/>
    </source>
</evidence>
<dbReference type="SUPFAM" id="SSF51735">
    <property type="entry name" value="NAD(P)-binding Rossmann-fold domains"/>
    <property type="match status" value="1"/>
</dbReference>
<dbReference type="InterPro" id="IPR055170">
    <property type="entry name" value="GFO_IDH_MocA-like_dom"/>
</dbReference>
<feature type="domain" description="GFO/IDH/MocA-like oxidoreductase" evidence="2">
    <location>
        <begin position="133"/>
        <end position="269"/>
    </location>
</feature>
<accession>A0ABW2SQJ8</accession>
<comment type="caution">
    <text evidence="3">The sequence shown here is derived from an EMBL/GenBank/DDBJ whole genome shotgun (WGS) entry which is preliminary data.</text>
</comment>
<keyword evidence="4" id="KW-1185">Reference proteome</keyword>
<gene>
    <name evidence="3" type="ORF">ACFQWG_11670</name>
</gene>
<organism evidence="3 4">
    <name type="scientific">Schaalia naturae</name>
    <dbReference type="NCBI Taxonomy" id="635203"/>
    <lineage>
        <taxon>Bacteria</taxon>
        <taxon>Bacillati</taxon>
        <taxon>Actinomycetota</taxon>
        <taxon>Actinomycetes</taxon>
        <taxon>Actinomycetales</taxon>
        <taxon>Actinomycetaceae</taxon>
        <taxon>Schaalia</taxon>
    </lineage>
</organism>
<dbReference type="Gene3D" id="3.30.360.10">
    <property type="entry name" value="Dihydrodipicolinate Reductase, domain 2"/>
    <property type="match status" value="1"/>
</dbReference>
<evidence type="ECO:0000259" key="1">
    <source>
        <dbReference type="Pfam" id="PF01408"/>
    </source>
</evidence>
<sequence length="355" mass="37748">MNGVLRTAVVGAGWWSGRIHVPAILADPRAELTVICDPDGGRAERMAAAFNVPHWTTSTADVLDMDVDCAVVASPHHTHFAAALPLVEAGVDVMVEKPMTVEPADAWRLVETARRHGAKLHVGYSFLHSRHARRLRRLLGEGGLGEVVFSDALFATAVHSFYRGDMSVQLAEGARFQSSPSTYSDPRTGGGHLQAQATHALSLILWIFAQQASTVSAKTSSRPYGTVDVSDSISMELDDGVLATIAATGMAPLHDLRIERCTVFGTEAYAELDAVAQTLTVRRAQAAPLVLVSKEDGSANPLGKPVEMLIRCRLTGEEPPVSGEFGAAVVDATWAAFQSASTGQDVSAKAWRAGS</sequence>
<feature type="domain" description="Gfo/Idh/MocA-like oxidoreductase N-terminal" evidence="1">
    <location>
        <begin position="5"/>
        <end position="124"/>
    </location>
</feature>
<dbReference type="Pfam" id="PF01408">
    <property type="entry name" value="GFO_IDH_MocA"/>
    <property type="match status" value="1"/>
</dbReference>
<dbReference type="Pfam" id="PF22725">
    <property type="entry name" value="GFO_IDH_MocA_C3"/>
    <property type="match status" value="1"/>
</dbReference>
<dbReference type="Proteomes" id="UP001596527">
    <property type="component" value="Unassembled WGS sequence"/>
</dbReference>
<proteinExistence type="predicted"/>
<dbReference type="SUPFAM" id="SSF55347">
    <property type="entry name" value="Glyceraldehyde-3-phosphate dehydrogenase-like, C-terminal domain"/>
    <property type="match status" value="1"/>
</dbReference>